<feature type="transmembrane region" description="Helical" evidence="9">
    <location>
        <begin position="63"/>
        <end position="79"/>
    </location>
</feature>
<proteinExistence type="predicted"/>
<keyword evidence="9" id="KW-1133">Transmembrane helix</keyword>
<accession>A0ABV3JWC9</accession>
<dbReference type="GO" id="GO:0016301">
    <property type="term" value="F:kinase activity"/>
    <property type="evidence" value="ECO:0007669"/>
    <property type="project" value="UniProtKB-KW"/>
</dbReference>
<evidence type="ECO:0000256" key="2">
    <source>
        <dbReference type="ARBA" id="ARBA00012438"/>
    </source>
</evidence>
<name>A0ABV3JWC9_STRON</name>
<feature type="transmembrane region" description="Helical" evidence="9">
    <location>
        <begin position="38"/>
        <end position="56"/>
    </location>
</feature>
<feature type="domain" description="Histidine kinase/HSP90-like ATPase" evidence="10">
    <location>
        <begin position="299"/>
        <end position="389"/>
    </location>
</feature>
<dbReference type="InterPro" id="IPR036890">
    <property type="entry name" value="HATPase_C_sf"/>
</dbReference>
<evidence type="ECO:0000256" key="3">
    <source>
        <dbReference type="ARBA" id="ARBA00022553"/>
    </source>
</evidence>
<dbReference type="EMBL" id="JBFAUK010000006">
    <property type="protein sequence ID" value="MEV5506988.1"/>
    <property type="molecule type" value="Genomic_DNA"/>
</dbReference>
<evidence type="ECO:0000259" key="11">
    <source>
        <dbReference type="Pfam" id="PF07730"/>
    </source>
</evidence>
<dbReference type="PANTHER" id="PTHR24421">
    <property type="entry name" value="NITRATE/NITRITE SENSOR PROTEIN NARX-RELATED"/>
    <property type="match status" value="1"/>
</dbReference>
<dbReference type="InterPro" id="IPR003594">
    <property type="entry name" value="HATPase_dom"/>
</dbReference>
<protein>
    <recommendedName>
        <fullName evidence="2">histidine kinase</fullName>
        <ecNumber evidence="2">2.7.13.3</ecNumber>
    </recommendedName>
</protein>
<keyword evidence="5" id="KW-0547">Nucleotide-binding</keyword>
<dbReference type="CDD" id="cd16917">
    <property type="entry name" value="HATPase_UhpB-NarQ-NarX-like"/>
    <property type="match status" value="1"/>
</dbReference>
<keyword evidence="9" id="KW-0472">Membrane</keyword>
<keyword evidence="9" id="KW-0812">Transmembrane</keyword>
<feature type="transmembrane region" description="Helical" evidence="9">
    <location>
        <begin position="108"/>
        <end position="126"/>
    </location>
</feature>
<keyword evidence="7" id="KW-0067">ATP-binding</keyword>
<feature type="domain" description="Signal transduction histidine kinase subgroup 3 dimerisation and phosphoacceptor" evidence="11">
    <location>
        <begin position="185"/>
        <end position="249"/>
    </location>
</feature>
<evidence type="ECO:0000256" key="8">
    <source>
        <dbReference type="ARBA" id="ARBA00023012"/>
    </source>
</evidence>
<feature type="transmembrane region" description="Helical" evidence="9">
    <location>
        <begin position="85"/>
        <end position="101"/>
    </location>
</feature>
<feature type="domain" description="DUF7134" evidence="12">
    <location>
        <begin position="2"/>
        <end position="128"/>
    </location>
</feature>
<gene>
    <name evidence="13" type="ORF">AB0L16_10975</name>
</gene>
<keyword evidence="3" id="KW-0597">Phosphoprotein</keyword>
<evidence type="ECO:0000256" key="5">
    <source>
        <dbReference type="ARBA" id="ARBA00022741"/>
    </source>
</evidence>
<dbReference type="Gene3D" id="3.30.565.10">
    <property type="entry name" value="Histidine kinase-like ATPase, C-terminal domain"/>
    <property type="match status" value="1"/>
</dbReference>
<dbReference type="Pfam" id="PF02518">
    <property type="entry name" value="HATPase_c"/>
    <property type="match status" value="1"/>
</dbReference>
<evidence type="ECO:0000259" key="12">
    <source>
        <dbReference type="Pfam" id="PF23539"/>
    </source>
</evidence>
<evidence type="ECO:0000256" key="7">
    <source>
        <dbReference type="ARBA" id="ARBA00022840"/>
    </source>
</evidence>
<dbReference type="PANTHER" id="PTHR24421:SF10">
    <property type="entry name" value="NITRATE_NITRITE SENSOR PROTEIN NARQ"/>
    <property type="match status" value="1"/>
</dbReference>
<sequence>MVNWLRRHPPAADALLALAVLVAVLVSSVLGRNVSGDPLPPCFVALSVAASACLLAHRRAPRLVLALTCGCTALAAVLTRDGRPHTQIAVTVAMALFIVIFRTERPAAWWITAATVGTLPPAVMLLGPPPWYSQENIGLVAWICMAAAIGDAGRSRRAFVAAIQERAVRAEAGREEEARRRVAEERLRIARELHDVVAHLIALVNVQAGVASHVMDSRPDQAKEALAQVRQASRSALEELRTTVGLLRQYGDPEAPTEPAPGLGTLGQLVDGLTRAGLEVEVRTEGAGDGLPAAMDLTAYRVIQEALTNVHKHAGPGARAQVTIRRGPLELVLTVLDDGGRAGAAPAPPAGGHGLTGMRERVTALGGGIETGPRRDVPGFRVEVRLPLPAAIRP</sequence>
<dbReference type="SUPFAM" id="SSF55874">
    <property type="entry name" value="ATPase domain of HSP90 chaperone/DNA topoisomerase II/histidine kinase"/>
    <property type="match status" value="1"/>
</dbReference>
<evidence type="ECO:0000313" key="13">
    <source>
        <dbReference type="EMBL" id="MEV5506988.1"/>
    </source>
</evidence>
<comment type="catalytic activity">
    <reaction evidence="1">
        <text>ATP + protein L-histidine = ADP + protein N-phospho-L-histidine.</text>
        <dbReference type="EC" id="2.7.13.3"/>
    </reaction>
</comment>
<dbReference type="InterPro" id="IPR011712">
    <property type="entry name" value="Sig_transdc_His_kin_sub3_dim/P"/>
</dbReference>
<dbReference type="EC" id="2.7.13.3" evidence="2"/>
<evidence type="ECO:0000256" key="1">
    <source>
        <dbReference type="ARBA" id="ARBA00000085"/>
    </source>
</evidence>
<dbReference type="Gene3D" id="1.20.5.1930">
    <property type="match status" value="1"/>
</dbReference>
<dbReference type="RefSeq" id="WP_338323662.1">
    <property type="nucleotide sequence ID" value="NZ_JBFAUK010000006.1"/>
</dbReference>
<keyword evidence="6 13" id="KW-0418">Kinase</keyword>
<evidence type="ECO:0000256" key="4">
    <source>
        <dbReference type="ARBA" id="ARBA00022679"/>
    </source>
</evidence>
<comment type="caution">
    <text evidence="13">The sequence shown here is derived from an EMBL/GenBank/DDBJ whole genome shotgun (WGS) entry which is preliminary data.</text>
</comment>
<evidence type="ECO:0000256" key="9">
    <source>
        <dbReference type="SAM" id="Phobius"/>
    </source>
</evidence>
<keyword evidence="8" id="KW-0902">Two-component regulatory system</keyword>
<reference evidence="13 14" key="1">
    <citation type="submission" date="2024-06" db="EMBL/GenBank/DDBJ databases">
        <title>The Natural Products Discovery Center: Release of the First 8490 Sequenced Strains for Exploring Actinobacteria Biosynthetic Diversity.</title>
        <authorList>
            <person name="Kalkreuter E."/>
            <person name="Kautsar S.A."/>
            <person name="Yang D."/>
            <person name="Bader C.D."/>
            <person name="Teijaro C.N."/>
            <person name="Fluegel L."/>
            <person name="Davis C.M."/>
            <person name="Simpson J.R."/>
            <person name="Lauterbach L."/>
            <person name="Steele A.D."/>
            <person name="Gui C."/>
            <person name="Meng S."/>
            <person name="Li G."/>
            <person name="Viehrig K."/>
            <person name="Ye F."/>
            <person name="Su P."/>
            <person name="Kiefer A.F."/>
            <person name="Nichols A."/>
            <person name="Cepeda A.J."/>
            <person name="Yan W."/>
            <person name="Fan B."/>
            <person name="Jiang Y."/>
            <person name="Adhikari A."/>
            <person name="Zheng C.-J."/>
            <person name="Schuster L."/>
            <person name="Cowan T.M."/>
            <person name="Smanski M.J."/>
            <person name="Chevrette M.G."/>
            <person name="De Carvalho L.P.S."/>
            <person name="Shen B."/>
        </authorList>
    </citation>
    <scope>NUCLEOTIDE SEQUENCE [LARGE SCALE GENOMIC DNA]</scope>
    <source>
        <strain evidence="13 14">NPDC052347</strain>
    </source>
</reference>
<evidence type="ECO:0000259" key="10">
    <source>
        <dbReference type="Pfam" id="PF02518"/>
    </source>
</evidence>
<evidence type="ECO:0000313" key="14">
    <source>
        <dbReference type="Proteomes" id="UP001552594"/>
    </source>
</evidence>
<keyword evidence="4" id="KW-0808">Transferase</keyword>
<dbReference type="Pfam" id="PF23539">
    <property type="entry name" value="DUF7134"/>
    <property type="match status" value="1"/>
</dbReference>
<dbReference type="Proteomes" id="UP001552594">
    <property type="component" value="Unassembled WGS sequence"/>
</dbReference>
<dbReference type="InterPro" id="IPR055558">
    <property type="entry name" value="DUF7134"/>
</dbReference>
<keyword evidence="14" id="KW-1185">Reference proteome</keyword>
<dbReference type="Pfam" id="PF07730">
    <property type="entry name" value="HisKA_3"/>
    <property type="match status" value="1"/>
</dbReference>
<organism evidence="13 14">
    <name type="scientific">Streptomyces orinoci</name>
    <name type="common">Streptoverticillium orinoci</name>
    <dbReference type="NCBI Taxonomy" id="67339"/>
    <lineage>
        <taxon>Bacteria</taxon>
        <taxon>Bacillati</taxon>
        <taxon>Actinomycetota</taxon>
        <taxon>Actinomycetes</taxon>
        <taxon>Kitasatosporales</taxon>
        <taxon>Streptomycetaceae</taxon>
        <taxon>Streptomyces</taxon>
    </lineage>
</organism>
<evidence type="ECO:0000256" key="6">
    <source>
        <dbReference type="ARBA" id="ARBA00022777"/>
    </source>
</evidence>
<dbReference type="InterPro" id="IPR050482">
    <property type="entry name" value="Sensor_HK_TwoCompSys"/>
</dbReference>